<feature type="domain" description="HTH tetR-type" evidence="7">
    <location>
        <begin position="31"/>
        <end position="91"/>
    </location>
</feature>
<dbReference type="RefSeq" id="WP_040742892.1">
    <property type="nucleotide sequence ID" value="NZ_QJKF01000008.1"/>
</dbReference>
<dbReference type="OrthoDB" id="2570341at2"/>
<dbReference type="Gene3D" id="1.10.357.10">
    <property type="entry name" value="Tetracycline Repressor, domain 2"/>
    <property type="match status" value="1"/>
</dbReference>
<dbReference type="GO" id="GO:0045892">
    <property type="term" value="P:negative regulation of DNA-templated transcription"/>
    <property type="evidence" value="ECO:0007669"/>
    <property type="project" value="InterPro"/>
</dbReference>
<keyword evidence="3 5" id="KW-0238">DNA-binding</keyword>
<dbReference type="GO" id="GO:0046677">
    <property type="term" value="P:response to antibiotic"/>
    <property type="evidence" value="ECO:0007669"/>
    <property type="project" value="InterPro"/>
</dbReference>
<dbReference type="SUPFAM" id="SSF48498">
    <property type="entry name" value="Tetracyclin repressor-like, C-terminal domain"/>
    <property type="match status" value="1"/>
</dbReference>
<gene>
    <name evidence="8" type="ORF">DFR70_108347</name>
</gene>
<protein>
    <submittedName>
        <fullName evidence="8">TetR family transcriptional regulator</fullName>
    </submittedName>
</protein>
<keyword evidence="2" id="KW-0805">Transcription regulation</keyword>
<reference evidence="8 9" key="1">
    <citation type="submission" date="2018-05" db="EMBL/GenBank/DDBJ databases">
        <title>Genomic Encyclopedia of Type Strains, Phase IV (KMG-IV): sequencing the most valuable type-strain genomes for metagenomic binning, comparative biology and taxonomic classification.</title>
        <authorList>
            <person name="Goeker M."/>
        </authorList>
    </citation>
    <scope>NUCLEOTIDE SEQUENCE [LARGE SCALE GENOMIC DNA]</scope>
    <source>
        <strain evidence="8 9">DSM 44704</strain>
    </source>
</reference>
<evidence type="ECO:0000256" key="3">
    <source>
        <dbReference type="ARBA" id="ARBA00023125"/>
    </source>
</evidence>
<keyword evidence="9" id="KW-1185">Reference proteome</keyword>
<dbReference type="SUPFAM" id="SSF46689">
    <property type="entry name" value="Homeodomain-like"/>
    <property type="match status" value="1"/>
</dbReference>
<dbReference type="PRINTS" id="PR00400">
    <property type="entry name" value="TETREPRESSOR"/>
</dbReference>
<organism evidence="8 9">
    <name type="scientific">Nocardia tenerifensis</name>
    <dbReference type="NCBI Taxonomy" id="228006"/>
    <lineage>
        <taxon>Bacteria</taxon>
        <taxon>Bacillati</taxon>
        <taxon>Actinomycetota</taxon>
        <taxon>Actinomycetes</taxon>
        <taxon>Mycobacteriales</taxon>
        <taxon>Nocardiaceae</taxon>
        <taxon>Nocardia</taxon>
    </lineage>
</organism>
<dbReference type="PRINTS" id="PR00455">
    <property type="entry name" value="HTHTETR"/>
</dbReference>
<dbReference type="Pfam" id="PF00440">
    <property type="entry name" value="TetR_N"/>
    <property type="match status" value="1"/>
</dbReference>
<evidence type="ECO:0000256" key="1">
    <source>
        <dbReference type="ARBA" id="ARBA00022491"/>
    </source>
</evidence>
<dbReference type="InterPro" id="IPR009057">
    <property type="entry name" value="Homeodomain-like_sf"/>
</dbReference>
<dbReference type="InterPro" id="IPR001647">
    <property type="entry name" value="HTH_TetR"/>
</dbReference>
<name>A0A318JYE0_9NOCA</name>
<dbReference type="PANTHER" id="PTHR30055">
    <property type="entry name" value="HTH-TYPE TRANSCRIPTIONAL REGULATOR RUTR"/>
    <property type="match status" value="1"/>
</dbReference>
<dbReference type="AlphaFoldDB" id="A0A318JYE0"/>
<comment type="caution">
    <text evidence="8">The sequence shown here is derived from an EMBL/GenBank/DDBJ whole genome shotgun (WGS) entry which is preliminary data.</text>
</comment>
<dbReference type="Proteomes" id="UP000247569">
    <property type="component" value="Unassembled WGS sequence"/>
</dbReference>
<sequence>MGDAATSGTSAAGSTRSVWLRPMPTGRNAPPLTRERIVEAAIALLDEEGLERLTMRRLAERLGTGSTTLYWHLDTKDDVIDLAVDAIFAETPIPEHHTDDWRDDIVTLLTNWRATLLRHPWTAALAANRRPMLGPNFLAWMEFLQSALVRAGITDGHVSAATWVLISHVAGNAASRSSRRFSAEDYRASQELLAEHQDRYPVLVGHGYPMDNDWDANFEKGLVYILDGLTAHTAERAK</sequence>
<evidence type="ECO:0000313" key="8">
    <source>
        <dbReference type="EMBL" id="PXX61789.1"/>
    </source>
</evidence>
<dbReference type="InterPro" id="IPR003012">
    <property type="entry name" value="Tet_transcr_reg_TetR"/>
</dbReference>
<dbReference type="EMBL" id="QJKF01000008">
    <property type="protein sequence ID" value="PXX61789.1"/>
    <property type="molecule type" value="Genomic_DNA"/>
</dbReference>
<feature type="DNA-binding region" description="H-T-H motif" evidence="5">
    <location>
        <begin position="54"/>
        <end position="73"/>
    </location>
</feature>
<dbReference type="InterPro" id="IPR036271">
    <property type="entry name" value="Tet_transcr_reg_TetR-rel_C_sf"/>
</dbReference>
<evidence type="ECO:0000256" key="2">
    <source>
        <dbReference type="ARBA" id="ARBA00023015"/>
    </source>
</evidence>
<accession>A0A318JYE0</accession>
<dbReference type="InterPro" id="IPR004111">
    <property type="entry name" value="Repressor_TetR_C"/>
</dbReference>
<evidence type="ECO:0000256" key="4">
    <source>
        <dbReference type="ARBA" id="ARBA00023163"/>
    </source>
</evidence>
<proteinExistence type="predicted"/>
<keyword evidence="1" id="KW-0678">Repressor</keyword>
<evidence type="ECO:0000256" key="6">
    <source>
        <dbReference type="SAM" id="MobiDB-lite"/>
    </source>
</evidence>
<evidence type="ECO:0000259" key="7">
    <source>
        <dbReference type="PROSITE" id="PS50977"/>
    </source>
</evidence>
<dbReference type="InterPro" id="IPR050109">
    <property type="entry name" value="HTH-type_TetR-like_transc_reg"/>
</dbReference>
<dbReference type="Pfam" id="PF02909">
    <property type="entry name" value="TetR_C_1"/>
    <property type="match status" value="1"/>
</dbReference>
<evidence type="ECO:0000256" key="5">
    <source>
        <dbReference type="PROSITE-ProRule" id="PRU00335"/>
    </source>
</evidence>
<evidence type="ECO:0000313" key="9">
    <source>
        <dbReference type="Proteomes" id="UP000247569"/>
    </source>
</evidence>
<keyword evidence="4" id="KW-0804">Transcription</keyword>
<dbReference type="GO" id="GO:0000976">
    <property type="term" value="F:transcription cis-regulatory region binding"/>
    <property type="evidence" value="ECO:0007669"/>
    <property type="project" value="TreeGrafter"/>
</dbReference>
<dbReference type="GO" id="GO:0003700">
    <property type="term" value="F:DNA-binding transcription factor activity"/>
    <property type="evidence" value="ECO:0007669"/>
    <property type="project" value="TreeGrafter"/>
</dbReference>
<dbReference type="PROSITE" id="PS50977">
    <property type="entry name" value="HTH_TETR_2"/>
    <property type="match status" value="1"/>
</dbReference>
<dbReference type="PANTHER" id="PTHR30055:SF151">
    <property type="entry name" value="TRANSCRIPTIONAL REGULATORY PROTEIN"/>
    <property type="match status" value="1"/>
</dbReference>
<feature type="region of interest" description="Disordered" evidence="6">
    <location>
        <begin position="1"/>
        <end position="27"/>
    </location>
</feature>
<feature type="compositionally biased region" description="Low complexity" evidence="6">
    <location>
        <begin position="1"/>
        <end position="15"/>
    </location>
</feature>